<gene>
    <name evidence="2" type="ORF">HMPREF0281_00176</name>
</gene>
<organism evidence="2 3">
    <name type="scientific">Corynebacterium ammoniagenes DSM 20306</name>
    <dbReference type="NCBI Taxonomy" id="649754"/>
    <lineage>
        <taxon>Bacteria</taxon>
        <taxon>Bacillati</taxon>
        <taxon>Actinomycetota</taxon>
        <taxon>Actinomycetes</taxon>
        <taxon>Mycobacteriales</taxon>
        <taxon>Corynebacteriaceae</taxon>
        <taxon>Corynebacterium</taxon>
    </lineage>
</organism>
<evidence type="ECO:0000256" key="1">
    <source>
        <dbReference type="SAM" id="MobiDB-lite"/>
    </source>
</evidence>
<sequence>MKSRASVATTPRPQLRLRQQRLSQRRLQQNQVHQSLELPSQAHRNQVLRSQALQNQVHQNLELRSQARRNQPRSQQRHSPRQLRQRMPRSLRLQQLQSLVPQSQAVQNLVRPSREHQSLALRSQVQKAATSQPHVPCLNQAALVAWLITHFLPVVAQAIVLHHAQVEERDHARSHKVESVTAVVQTTARISHSLVVRAADVVHRQQ</sequence>
<feature type="compositionally biased region" description="Basic residues" evidence="1">
    <location>
        <begin position="66"/>
        <end position="86"/>
    </location>
</feature>
<proteinExistence type="predicted"/>
<protein>
    <submittedName>
        <fullName evidence="2">Uncharacterized protein</fullName>
    </submittedName>
</protein>
<keyword evidence="3" id="KW-1185">Reference proteome</keyword>
<evidence type="ECO:0000313" key="2">
    <source>
        <dbReference type="EMBL" id="EFG82646.1"/>
    </source>
</evidence>
<feature type="region of interest" description="Disordered" evidence="1">
    <location>
        <begin position="64"/>
        <end position="86"/>
    </location>
</feature>
<evidence type="ECO:0000313" key="3">
    <source>
        <dbReference type="Proteomes" id="UP000006015"/>
    </source>
</evidence>
<name>A0ABN0AIF7_CORAM</name>
<comment type="caution">
    <text evidence="2">The sequence shown here is derived from an EMBL/GenBank/DDBJ whole genome shotgun (WGS) entry which is preliminary data.</text>
</comment>
<reference evidence="2 3" key="1">
    <citation type="submission" date="2010-04" db="EMBL/GenBank/DDBJ databases">
        <authorList>
            <person name="Weinstock G."/>
            <person name="Sodergren E."/>
            <person name="Clifton S."/>
            <person name="Fulton L."/>
            <person name="Fulton B."/>
            <person name="Courtney L."/>
            <person name="Fronick C."/>
            <person name="Harrison M."/>
            <person name="Strong C."/>
            <person name="Farmer C."/>
            <person name="Delahaunty K."/>
            <person name="Markovic C."/>
            <person name="Hall O."/>
            <person name="Minx P."/>
            <person name="Tomlinson C."/>
            <person name="Mitreva M."/>
            <person name="Hou S."/>
            <person name="Wollam A."/>
            <person name="Pepin K.H."/>
            <person name="Johnson M."/>
            <person name="Bhonagiri V."/>
            <person name="Zhang X."/>
            <person name="Suruliraj S."/>
            <person name="Warren W."/>
            <person name="Chinwalla A."/>
            <person name="Mardis E.R."/>
            <person name="Wilson R.K."/>
        </authorList>
    </citation>
    <scope>NUCLEOTIDE SEQUENCE [LARGE SCALE GENOMIC DNA]</scope>
    <source>
        <strain evidence="2 3">DSM 20306</strain>
    </source>
</reference>
<accession>A0ABN0AIF7</accession>
<dbReference type="EMBL" id="ADNS01000001">
    <property type="protein sequence ID" value="EFG82646.1"/>
    <property type="molecule type" value="Genomic_DNA"/>
</dbReference>
<dbReference type="Proteomes" id="UP000006015">
    <property type="component" value="Unassembled WGS sequence"/>
</dbReference>